<evidence type="ECO:0000313" key="1">
    <source>
        <dbReference type="EMBL" id="AKJ27065.1"/>
    </source>
</evidence>
<keyword evidence="2" id="KW-1185">Reference proteome</keyword>
<gene>
    <name evidence="1" type="ORF">AAW51_0374</name>
</gene>
<dbReference type="EMBL" id="CP011371">
    <property type="protein sequence ID" value="AKJ27065.1"/>
    <property type="molecule type" value="Genomic_DNA"/>
</dbReference>
<dbReference type="Proteomes" id="UP000035352">
    <property type="component" value="Chromosome"/>
</dbReference>
<accession>A0A0G3BKJ2</accession>
<proteinExistence type="predicted"/>
<sequence>MPLTSERRVDLIVTEMAVMEPGFEIILARECDVSRAGVG</sequence>
<evidence type="ECO:0000313" key="2">
    <source>
        <dbReference type="Proteomes" id="UP000035352"/>
    </source>
</evidence>
<protein>
    <submittedName>
        <fullName evidence="1">Uncharacterized protein</fullName>
    </submittedName>
</protein>
<dbReference type="AlphaFoldDB" id="A0A0G3BKJ2"/>
<name>A0A0G3BKJ2_9BURK</name>
<organism evidence="1 2">
    <name type="scientific">Caldimonas brevitalea</name>
    <dbReference type="NCBI Taxonomy" id="413882"/>
    <lineage>
        <taxon>Bacteria</taxon>
        <taxon>Pseudomonadati</taxon>
        <taxon>Pseudomonadota</taxon>
        <taxon>Betaproteobacteria</taxon>
        <taxon>Burkholderiales</taxon>
        <taxon>Sphaerotilaceae</taxon>
        <taxon>Caldimonas</taxon>
    </lineage>
</organism>
<reference evidence="1 2" key="1">
    <citation type="submission" date="2015-05" db="EMBL/GenBank/DDBJ databases">
        <authorList>
            <person name="Tang B."/>
            <person name="Yu Y."/>
        </authorList>
    </citation>
    <scope>NUCLEOTIDE SEQUENCE [LARGE SCALE GENOMIC DNA]</scope>
    <source>
        <strain evidence="1 2">DSM 7029</strain>
    </source>
</reference>
<dbReference type="STRING" id="413882.AAW51_0374"/>
<dbReference type="KEGG" id="pbh:AAW51_0374"/>